<dbReference type="PROSITE" id="PS52016">
    <property type="entry name" value="TONB_DEPENDENT_REC_3"/>
    <property type="match status" value="1"/>
</dbReference>
<protein>
    <submittedName>
        <fullName evidence="10">Possible TonB-dependent receptor</fullName>
    </submittedName>
</protein>
<evidence type="ECO:0000256" key="4">
    <source>
        <dbReference type="ARBA" id="ARBA00022692"/>
    </source>
</evidence>
<dbReference type="InterPro" id="IPR041700">
    <property type="entry name" value="OMP_b-brl_3"/>
</dbReference>
<evidence type="ECO:0000256" key="2">
    <source>
        <dbReference type="ARBA" id="ARBA00022448"/>
    </source>
</evidence>
<evidence type="ECO:0000259" key="9">
    <source>
        <dbReference type="Pfam" id="PF14905"/>
    </source>
</evidence>
<feature type="domain" description="TonB-dependent receptor plug" evidence="8">
    <location>
        <begin position="149"/>
        <end position="238"/>
    </location>
</feature>
<organism evidence="10 11">
    <name type="scientific">Cytophaga hutchinsonii (strain ATCC 33406 / DSM 1761 / CIP 103989 / NBRC 15051 / NCIMB 9469 / D465)</name>
    <dbReference type="NCBI Taxonomy" id="269798"/>
    <lineage>
        <taxon>Bacteria</taxon>
        <taxon>Pseudomonadati</taxon>
        <taxon>Bacteroidota</taxon>
        <taxon>Cytophagia</taxon>
        <taxon>Cytophagales</taxon>
        <taxon>Cytophagaceae</taxon>
        <taxon>Cytophaga</taxon>
    </lineage>
</organism>
<keyword evidence="11" id="KW-1185">Reference proteome</keyword>
<sequence length="813" mass="90978">MCYCYITSFNTLLFMNTSRLLFLSTLSFLLTLQVSFGQTKGKVEGFIKDAEGIPIEFATVRLHSLPDSSAVTGTLSDTSGYYSFENISYGNYFVIVSTIGYTDTYLPSFTLTKDHNKQQFDAVVSEHDASEEILITAQEPFIRQEAGITVVNVEAGILNAGLTAADVLQRTPGATVDKDGIVKLKGKGGVLVLLDGKPLYMDDAQVGALLKSIPADQIKEMEIITSPSAKYDAAGNAGIINIKLKKGAYEGLNGSVNSSIAKGVYPKALIGINLSYKKKKLTLGGGYQYSYKKDLQRSSVNRAYTSFQDSSYYTSTEYAHPKNTQNVLLNGSYDLSAKSTLLWDGTALYQHSTWKGNTESNLYTPSGNRSSYFLTNDQSTSEYYNINSSIGYKYLMDTVGSELFFQGEYKKNNSKSDQVFTTDYYDANGTTTQPSTSYKSYIPVNVDQWGAKADFTKTLVYKIKLEAGVKYMGVKTNANVTSSYVAENTFIYTEHIQAAYAILNKQLNKWKLSGGVRVEHTLSKGEQKTLDSTFNRNYTNFFPSAAVSYQPTEKTSYTVLYSKRIQRPSYHDLNPFIYYSDPYNSYSGNPYLLPEYTHQAELTTSKWNGVFLATLNYSYTLQPLAEGFKIDPNSLATTYTSRNLSNQKNLGVSFSVNSTIKHWWSMNNYVYFYNNSLTGDVGFGMQTVSRPAWMVNATHTFKFPHSISAELSFNYESPNYFGTILYREVWQLSAGVQKKMMHETVSLKLSVTDIFWKYVYVGSGTFGDIKTSDSFKWDNRVLMFSLTYRFGKRIASVLNSNKMPMGDGGGRKK</sequence>
<reference evidence="10 11" key="1">
    <citation type="journal article" date="2007" name="Appl. Environ. Microbiol.">
        <title>Genome sequence of the cellulolytic gliding bacterium Cytophaga hutchinsonii.</title>
        <authorList>
            <person name="Xie G."/>
            <person name="Bruce D.C."/>
            <person name="Challacombe J.F."/>
            <person name="Chertkov O."/>
            <person name="Detter J.C."/>
            <person name="Gilna P."/>
            <person name="Han C.S."/>
            <person name="Lucas S."/>
            <person name="Misra M."/>
            <person name="Myers G.L."/>
            <person name="Richardson P."/>
            <person name="Tapia R."/>
            <person name="Thayer N."/>
            <person name="Thompson L.S."/>
            <person name="Brettin T.S."/>
            <person name="Henrissat B."/>
            <person name="Wilson D.B."/>
            <person name="McBride M.J."/>
        </authorList>
    </citation>
    <scope>NUCLEOTIDE SEQUENCE [LARGE SCALE GENOMIC DNA]</scope>
    <source>
        <strain evidence="11">ATCC 33406 / DSM 1761 / CIP 103989 / NBRC 15051 / NCIMB 9469 / D465</strain>
    </source>
</reference>
<dbReference type="Proteomes" id="UP000001822">
    <property type="component" value="Chromosome"/>
</dbReference>
<accession>A0A6N4SMP5</accession>
<evidence type="ECO:0000259" key="8">
    <source>
        <dbReference type="Pfam" id="PF07715"/>
    </source>
</evidence>
<dbReference type="Gene3D" id="2.170.130.10">
    <property type="entry name" value="TonB-dependent receptor, plug domain"/>
    <property type="match status" value="1"/>
</dbReference>
<dbReference type="InterPro" id="IPR039426">
    <property type="entry name" value="TonB-dep_rcpt-like"/>
</dbReference>
<dbReference type="Gene3D" id="2.60.40.1120">
    <property type="entry name" value="Carboxypeptidase-like, regulatory domain"/>
    <property type="match status" value="1"/>
</dbReference>
<keyword evidence="10" id="KW-0675">Receptor</keyword>
<comment type="subcellular location">
    <subcellularLocation>
        <location evidence="1 7">Cell outer membrane</location>
        <topology evidence="1 7">Multi-pass membrane protein</topology>
    </subcellularLocation>
</comment>
<dbReference type="GO" id="GO:0009279">
    <property type="term" value="C:cell outer membrane"/>
    <property type="evidence" value="ECO:0007669"/>
    <property type="project" value="UniProtKB-SubCell"/>
</dbReference>
<dbReference type="Gene3D" id="2.40.170.20">
    <property type="entry name" value="TonB-dependent receptor, beta-barrel domain"/>
    <property type="match status" value="1"/>
</dbReference>
<comment type="similarity">
    <text evidence="7">Belongs to the TonB-dependent receptor family.</text>
</comment>
<proteinExistence type="inferred from homology"/>
<dbReference type="SUPFAM" id="SSF56935">
    <property type="entry name" value="Porins"/>
    <property type="match status" value="1"/>
</dbReference>
<evidence type="ECO:0000256" key="6">
    <source>
        <dbReference type="ARBA" id="ARBA00023237"/>
    </source>
</evidence>
<dbReference type="SUPFAM" id="SSF49464">
    <property type="entry name" value="Carboxypeptidase regulatory domain-like"/>
    <property type="match status" value="1"/>
</dbReference>
<dbReference type="AlphaFoldDB" id="A0A6N4SMP5"/>
<dbReference type="PANTHER" id="PTHR40980:SF4">
    <property type="entry name" value="TONB-DEPENDENT RECEPTOR-LIKE BETA-BARREL DOMAIN-CONTAINING PROTEIN"/>
    <property type="match status" value="1"/>
</dbReference>
<evidence type="ECO:0000256" key="7">
    <source>
        <dbReference type="PROSITE-ProRule" id="PRU01360"/>
    </source>
</evidence>
<evidence type="ECO:0000256" key="3">
    <source>
        <dbReference type="ARBA" id="ARBA00022452"/>
    </source>
</evidence>
<gene>
    <name evidence="10" type="ordered locus">CHU_0256</name>
</gene>
<evidence type="ECO:0000256" key="1">
    <source>
        <dbReference type="ARBA" id="ARBA00004571"/>
    </source>
</evidence>
<evidence type="ECO:0000256" key="5">
    <source>
        <dbReference type="ARBA" id="ARBA00023136"/>
    </source>
</evidence>
<evidence type="ECO:0000313" key="11">
    <source>
        <dbReference type="Proteomes" id="UP000001822"/>
    </source>
</evidence>
<feature type="domain" description="Outer membrane protein beta-barrel" evidence="9">
    <location>
        <begin position="396"/>
        <end position="788"/>
    </location>
</feature>
<keyword evidence="4 7" id="KW-0812">Transmembrane</keyword>
<dbReference type="Pfam" id="PF13620">
    <property type="entry name" value="CarboxypepD_reg"/>
    <property type="match status" value="1"/>
</dbReference>
<dbReference type="InterPro" id="IPR036942">
    <property type="entry name" value="Beta-barrel_TonB_sf"/>
</dbReference>
<dbReference type="InterPro" id="IPR008969">
    <property type="entry name" value="CarboxyPept-like_regulatory"/>
</dbReference>
<dbReference type="KEGG" id="chu:CHU_0256"/>
<keyword evidence="3 7" id="KW-1134">Transmembrane beta strand</keyword>
<dbReference type="InterPro" id="IPR012910">
    <property type="entry name" value="Plug_dom"/>
</dbReference>
<name>A0A6N4SMP5_CYTH3</name>
<dbReference type="EMBL" id="CP000383">
    <property type="protein sequence ID" value="ABG57548.1"/>
    <property type="molecule type" value="Genomic_DNA"/>
</dbReference>
<dbReference type="Pfam" id="PF07715">
    <property type="entry name" value="Plug"/>
    <property type="match status" value="1"/>
</dbReference>
<dbReference type="Pfam" id="PF14905">
    <property type="entry name" value="OMP_b-brl_3"/>
    <property type="match status" value="1"/>
</dbReference>
<dbReference type="InterPro" id="IPR037066">
    <property type="entry name" value="Plug_dom_sf"/>
</dbReference>
<evidence type="ECO:0000313" key="10">
    <source>
        <dbReference type="EMBL" id="ABG57548.1"/>
    </source>
</evidence>
<keyword evidence="6 7" id="KW-0998">Cell outer membrane</keyword>
<dbReference type="OrthoDB" id="905812at2"/>
<keyword evidence="2 7" id="KW-0813">Transport</keyword>
<keyword evidence="5 7" id="KW-0472">Membrane</keyword>
<dbReference type="PANTHER" id="PTHR40980">
    <property type="entry name" value="PLUG DOMAIN-CONTAINING PROTEIN"/>
    <property type="match status" value="1"/>
</dbReference>